<dbReference type="RefSeq" id="XP_070867463.1">
    <property type="nucleotide sequence ID" value="XM_071009979.1"/>
</dbReference>
<dbReference type="Proteomes" id="UP001600064">
    <property type="component" value="Unassembled WGS sequence"/>
</dbReference>
<gene>
    <name evidence="2" type="ORF">VTJ83DRAFT_3585</name>
</gene>
<accession>A0ABR4DGP9</accession>
<name>A0ABR4DGP9_9PEZI</name>
<feature type="compositionally biased region" description="Low complexity" evidence="1">
    <location>
        <begin position="49"/>
        <end position="61"/>
    </location>
</feature>
<evidence type="ECO:0000313" key="3">
    <source>
        <dbReference type="Proteomes" id="UP001600064"/>
    </source>
</evidence>
<comment type="caution">
    <text evidence="2">The sequence shown here is derived from an EMBL/GenBank/DDBJ whole genome shotgun (WGS) entry which is preliminary data.</text>
</comment>
<dbReference type="EMBL" id="JAZGUE010000003">
    <property type="protein sequence ID" value="KAL2268739.1"/>
    <property type="molecule type" value="Genomic_DNA"/>
</dbReference>
<protein>
    <recommendedName>
        <fullName evidence="4">CCHC-type domain-containing protein</fullName>
    </recommendedName>
</protein>
<evidence type="ECO:0000256" key="1">
    <source>
        <dbReference type="SAM" id="MobiDB-lite"/>
    </source>
</evidence>
<reference evidence="2 3" key="1">
    <citation type="journal article" date="2024" name="Commun. Biol.">
        <title>Comparative genomic analysis of thermophilic fungi reveals convergent evolutionary adaptations and gene losses.</title>
        <authorList>
            <person name="Steindorff A.S."/>
            <person name="Aguilar-Pontes M.V."/>
            <person name="Robinson A.J."/>
            <person name="Andreopoulos B."/>
            <person name="LaButti K."/>
            <person name="Kuo A."/>
            <person name="Mondo S."/>
            <person name="Riley R."/>
            <person name="Otillar R."/>
            <person name="Haridas S."/>
            <person name="Lipzen A."/>
            <person name="Grimwood J."/>
            <person name="Schmutz J."/>
            <person name="Clum A."/>
            <person name="Reid I.D."/>
            <person name="Moisan M.C."/>
            <person name="Butler G."/>
            <person name="Nguyen T.T.M."/>
            <person name="Dewar K."/>
            <person name="Conant G."/>
            <person name="Drula E."/>
            <person name="Henrissat B."/>
            <person name="Hansel C."/>
            <person name="Singer S."/>
            <person name="Hutchinson M.I."/>
            <person name="de Vries R.P."/>
            <person name="Natvig D.O."/>
            <person name="Powell A.J."/>
            <person name="Tsang A."/>
            <person name="Grigoriev I.V."/>
        </authorList>
    </citation>
    <scope>NUCLEOTIDE SEQUENCE [LARGE SCALE GENOMIC DNA]</scope>
    <source>
        <strain evidence="2 3">ATCC 22073</strain>
    </source>
</reference>
<proteinExistence type="predicted"/>
<keyword evidence="3" id="KW-1185">Reference proteome</keyword>
<evidence type="ECO:0008006" key="4">
    <source>
        <dbReference type="Google" id="ProtNLM"/>
    </source>
</evidence>
<feature type="compositionally biased region" description="Basic and acidic residues" evidence="1">
    <location>
        <begin position="82"/>
        <end position="96"/>
    </location>
</feature>
<sequence>MDPESCGCIRMGDGRLYSPVLCDACAGSMRMGCYRCGGTGSLLYPCPHQQSLRSQSPLSSRTHSRSSSRRITASNGSGLSPVHHERLSLERSEDRVGYQGCLG</sequence>
<organism evidence="2 3">
    <name type="scientific">Remersonia thermophila</name>
    <dbReference type="NCBI Taxonomy" id="72144"/>
    <lineage>
        <taxon>Eukaryota</taxon>
        <taxon>Fungi</taxon>
        <taxon>Dikarya</taxon>
        <taxon>Ascomycota</taxon>
        <taxon>Pezizomycotina</taxon>
        <taxon>Sordariomycetes</taxon>
        <taxon>Sordariomycetidae</taxon>
        <taxon>Sordariales</taxon>
        <taxon>Sordariales incertae sedis</taxon>
        <taxon>Remersonia</taxon>
    </lineage>
</organism>
<feature type="region of interest" description="Disordered" evidence="1">
    <location>
        <begin position="49"/>
        <end position="103"/>
    </location>
</feature>
<dbReference type="GeneID" id="98124623"/>
<evidence type="ECO:0000313" key="2">
    <source>
        <dbReference type="EMBL" id="KAL2268739.1"/>
    </source>
</evidence>